<evidence type="ECO:0000313" key="3">
    <source>
        <dbReference type="Proteomes" id="UP000276215"/>
    </source>
</evidence>
<name>A0A3N4IYX8_9PEZI</name>
<organism evidence="2 3">
    <name type="scientific">Choiromyces venosus 120613-1</name>
    <dbReference type="NCBI Taxonomy" id="1336337"/>
    <lineage>
        <taxon>Eukaryota</taxon>
        <taxon>Fungi</taxon>
        <taxon>Dikarya</taxon>
        <taxon>Ascomycota</taxon>
        <taxon>Pezizomycotina</taxon>
        <taxon>Pezizomycetes</taxon>
        <taxon>Pezizales</taxon>
        <taxon>Tuberaceae</taxon>
        <taxon>Choiromyces</taxon>
    </lineage>
</organism>
<dbReference type="AlphaFoldDB" id="A0A3N4IYX8"/>
<reference evidence="2 3" key="1">
    <citation type="journal article" date="2018" name="Nat. Ecol. Evol.">
        <title>Pezizomycetes genomes reveal the molecular basis of ectomycorrhizal truffle lifestyle.</title>
        <authorList>
            <person name="Murat C."/>
            <person name="Payen T."/>
            <person name="Noel B."/>
            <person name="Kuo A."/>
            <person name="Morin E."/>
            <person name="Chen J."/>
            <person name="Kohler A."/>
            <person name="Krizsan K."/>
            <person name="Balestrini R."/>
            <person name="Da Silva C."/>
            <person name="Montanini B."/>
            <person name="Hainaut M."/>
            <person name="Levati E."/>
            <person name="Barry K.W."/>
            <person name="Belfiori B."/>
            <person name="Cichocki N."/>
            <person name="Clum A."/>
            <person name="Dockter R.B."/>
            <person name="Fauchery L."/>
            <person name="Guy J."/>
            <person name="Iotti M."/>
            <person name="Le Tacon F."/>
            <person name="Lindquist E.A."/>
            <person name="Lipzen A."/>
            <person name="Malagnac F."/>
            <person name="Mello A."/>
            <person name="Molinier V."/>
            <person name="Miyauchi S."/>
            <person name="Poulain J."/>
            <person name="Riccioni C."/>
            <person name="Rubini A."/>
            <person name="Sitrit Y."/>
            <person name="Splivallo R."/>
            <person name="Traeger S."/>
            <person name="Wang M."/>
            <person name="Zifcakova L."/>
            <person name="Wipf D."/>
            <person name="Zambonelli A."/>
            <person name="Paolocci F."/>
            <person name="Nowrousian M."/>
            <person name="Ottonello S."/>
            <person name="Baldrian P."/>
            <person name="Spatafora J.W."/>
            <person name="Henrissat B."/>
            <person name="Nagy L.G."/>
            <person name="Aury J.M."/>
            <person name="Wincker P."/>
            <person name="Grigoriev I.V."/>
            <person name="Bonfante P."/>
            <person name="Martin F.M."/>
        </authorList>
    </citation>
    <scope>NUCLEOTIDE SEQUENCE [LARGE SCALE GENOMIC DNA]</scope>
    <source>
        <strain evidence="2 3">120613-1</strain>
    </source>
</reference>
<protein>
    <submittedName>
        <fullName evidence="2">Uncharacterized protein</fullName>
    </submittedName>
</protein>
<accession>A0A3N4IYX8</accession>
<gene>
    <name evidence="2" type="ORF">L873DRAFT_1795100</name>
</gene>
<dbReference type="EMBL" id="ML120505">
    <property type="protein sequence ID" value="RPA91076.1"/>
    <property type="molecule type" value="Genomic_DNA"/>
</dbReference>
<feature type="region of interest" description="Disordered" evidence="1">
    <location>
        <begin position="1"/>
        <end position="25"/>
    </location>
</feature>
<sequence length="203" mass="22584">MERLNLRDCSRGGRASPSNIAQERASYKLTGSTSFYPVLTTHSKLHTPSPPLSQHSHLLQKHSQNETHHYQKQLEQNVHSKAHPSRPHPRRPVLALPAEPAWDTPEDIAALAILNDLTPKLIDLTFMSEPGQYNVTARATYICDTTTGSPRAPDARQVGFGLRDRPGEAKCEQVDHFGNRCTHLLSWGDAAASLCGIPERWMP</sequence>
<feature type="compositionally biased region" description="Basic residues" evidence="1">
    <location>
        <begin position="80"/>
        <end position="91"/>
    </location>
</feature>
<keyword evidence="3" id="KW-1185">Reference proteome</keyword>
<feature type="region of interest" description="Disordered" evidence="1">
    <location>
        <begin position="41"/>
        <end position="93"/>
    </location>
</feature>
<evidence type="ECO:0000313" key="2">
    <source>
        <dbReference type="EMBL" id="RPA91076.1"/>
    </source>
</evidence>
<feature type="compositionally biased region" description="Basic and acidic residues" evidence="1">
    <location>
        <begin position="1"/>
        <end position="11"/>
    </location>
</feature>
<proteinExistence type="predicted"/>
<evidence type="ECO:0000256" key="1">
    <source>
        <dbReference type="SAM" id="MobiDB-lite"/>
    </source>
</evidence>
<dbReference type="Proteomes" id="UP000276215">
    <property type="component" value="Unassembled WGS sequence"/>
</dbReference>
<dbReference type="OrthoDB" id="5366802at2759"/>